<proteinExistence type="predicted"/>
<dbReference type="EMBL" id="BDIP01007371">
    <property type="protein sequence ID" value="GCA64482.1"/>
    <property type="molecule type" value="Genomic_DNA"/>
</dbReference>
<keyword evidence="1" id="KW-0175">Coiled coil</keyword>
<sequence>MGRRDNATRNIAALQVELAAERRERQQECARLDGMVTELMAKDPGRQGPWP</sequence>
<feature type="coiled-coil region" evidence="1">
    <location>
        <begin position="4"/>
        <end position="31"/>
    </location>
</feature>
<evidence type="ECO:0000256" key="1">
    <source>
        <dbReference type="SAM" id="Coils"/>
    </source>
</evidence>
<accession>A0A391PA84</accession>
<name>A0A391PA84_9EUKA</name>
<dbReference type="Proteomes" id="UP000265618">
    <property type="component" value="Unassembled WGS sequence"/>
</dbReference>
<feature type="non-terminal residue" evidence="2">
    <location>
        <position position="51"/>
    </location>
</feature>
<evidence type="ECO:0000313" key="2">
    <source>
        <dbReference type="EMBL" id="GCA64482.1"/>
    </source>
</evidence>
<gene>
    <name evidence="2" type="ORF">KIPB_014398</name>
</gene>
<reference evidence="2 3" key="1">
    <citation type="journal article" date="2018" name="PLoS ONE">
        <title>The draft genome of Kipferlia bialata reveals reductive genome evolution in fornicate parasites.</title>
        <authorList>
            <person name="Tanifuji G."/>
            <person name="Takabayashi S."/>
            <person name="Kume K."/>
            <person name="Takagi M."/>
            <person name="Nakayama T."/>
            <person name="Kamikawa R."/>
            <person name="Inagaki Y."/>
            <person name="Hashimoto T."/>
        </authorList>
    </citation>
    <scope>NUCLEOTIDE SEQUENCE [LARGE SCALE GENOMIC DNA]</scope>
    <source>
        <strain evidence="2">NY0173</strain>
    </source>
</reference>
<organism evidence="2 3">
    <name type="scientific">Kipferlia bialata</name>
    <dbReference type="NCBI Taxonomy" id="797122"/>
    <lineage>
        <taxon>Eukaryota</taxon>
        <taxon>Metamonada</taxon>
        <taxon>Carpediemonas-like organisms</taxon>
        <taxon>Kipferlia</taxon>
    </lineage>
</organism>
<comment type="caution">
    <text evidence="2">The sequence shown here is derived from an EMBL/GenBank/DDBJ whole genome shotgun (WGS) entry which is preliminary data.</text>
</comment>
<dbReference type="AlphaFoldDB" id="A0A391PA84"/>
<protein>
    <submittedName>
        <fullName evidence="2">Uncharacterized protein</fullName>
    </submittedName>
</protein>
<keyword evidence="3" id="KW-1185">Reference proteome</keyword>
<evidence type="ECO:0000313" key="3">
    <source>
        <dbReference type="Proteomes" id="UP000265618"/>
    </source>
</evidence>